<dbReference type="GO" id="GO:0043590">
    <property type="term" value="C:bacterial nucleoid"/>
    <property type="evidence" value="ECO:0007669"/>
    <property type="project" value="TreeGrafter"/>
</dbReference>
<evidence type="ECO:0000256" key="3">
    <source>
        <dbReference type="ARBA" id="ARBA00021315"/>
    </source>
</evidence>
<feature type="region of interest" description="Disordered" evidence="11">
    <location>
        <begin position="557"/>
        <end position="581"/>
    </location>
</feature>
<dbReference type="PIRSF" id="PIRSF003128">
    <property type="entry name" value="RecN"/>
    <property type="match status" value="1"/>
</dbReference>
<evidence type="ECO:0000256" key="11">
    <source>
        <dbReference type="SAM" id="MobiDB-lite"/>
    </source>
</evidence>
<dbReference type="InterPro" id="IPR003395">
    <property type="entry name" value="RecF/RecN/SMC_N"/>
</dbReference>
<keyword evidence="7 9" id="KW-0234">DNA repair</keyword>
<evidence type="ECO:0000313" key="13">
    <source>
        <dbReference type="EMBL" id="TMQ64223.1"/>
    </source>
</evidence>
<dbReference type="InterPro" id="IPR004604">
    <property type="entry name" value="DNA_recomb/repair_RecN"/>
</dbReference>
<protein>
    <recommendedName>
        <fullName evidence="3 9">DNA repair protein RecN</fullName>
    </recommendedName>
    <alternativeName>
        <fullName evidence="8 9">Recombination protein N</fullName>
    </alternativeName>
</protein>
<accession>A0A538TKS8</accession>
<sequence length="581" mass="64273">MLSWLSIQGLALVESVELAFDPGLNVLTGETGAGKSLILGSIGLLLGERADAAWLRSGEERGSVDGTFELKDRPDLVESLLPLGVEPEDGRLLLRREIHPDGKSRAFVNGRPSPASLLKTVGDLLVDLHGQHEHQLLLSPDRQADFFDAWAGLLGERRALEEERSALVEERQQLRRERERWERERADEATIREDYEELRVAALHPDEEENAKRDRARLQHRGRLLQGFADARRGLAGEETGASERLKGAVRAIRALESLDPDTSSLAAEAERILDEVGELDGRLERMEDGLSEEPVDLEALEARLDLLHRLKRKHRTDVPGLLTLRDTLETKVRDFDPAGRELTQAERAHDDRLQRFELRLDALMTHRGDRFGAFQEDVGARLSRVGFSRAALRVRAAEVDRSRAAVDPAAIPTLEFAFQPNPGEAERPLRRIASGGELSRVMLAIKSLMAERDQVAVLVFDEVDQGIGGAAGEEVGRLLRTLGERRQVLCITHLPLIAAYGTRHFEVSKQTRKGRTTSTVRALAPDERELEVARLLAGDRVTPTTRKQARELLDAAGEARAGTPTRVRGAGARAAGARGA</sequence>
<dbReference type="Proteomes" id="UP000317691">
    <property type="component" value="Unassembled WGS sequence"/>
</dbReference>
<feature type="coiled-coil region" evidence="10">
    <location>
        <begin position="157"/>
        <end position="191"/>
    </location>
</feature>
<evidence type="ECO:0000259" key="12">
    <source>
        <dbReference type="Pfam" id="PF02463"/>
    </source>
</evidence>
<comment type="similarity">
    <text evidence="2 9">Belongs to the RecN family.</text>
</comment>
<evidence type="ECO:0000313" key="14">
    <source>
        <dbReference type="Proteomes" id="UP000317691"/>
    </source>
</evidence>
<dbReference type="GO" id="GO:0006310">
    <property type="term" value="P:DNA recombination"/>
    <property type="evidence" value="ECO:0007669"/>
    <property type="project" value="InterPro"/>
</dbReference>
<dbReference type="PANTHER" id="PTHR11059">
    <property type="entry name" value="DNA REPAIR PROTEIN RECN"/>
    <property type="match status" value="1"/>
</dbReference>
<proteinExistence type="inferred from homology"/>
<evidence type="ECO:0000256" key="9">
    <source>
        <dbReference type="PIRNR" id="PIRNR003128"/>
    </source>
</evidence>
<keyword evidence="10" id="KW-0175">Coiled coil</keyword>
<dbReference type="Pfam" id="PF02463">
    <property type="entry name" value="SMC_N"/>
    <property type="match status" value="1"/>
</dbReference>
<dbReference type="PANTHER" id="PTHR11059:SF0">
    <property type="entry name" value="DNA REPAIR PROTEIN RECN"/>
    <property type="match status" value="1"/>
</dbReference>
<dbReference type="CDD" id="cd03241">
    <property type="entry name" value="ABC_RecN"/>
    <property type="match status" value="1"/>
</dbReference>
<gene>
    <name evidence="13" type="primary">recN</name>
    <name evidence="13" type="ORF">E6K79_08045</name>
</gene>
<dbReference type="Gene3D" id="3.40.50.300">
    <property type="entry name" value="P-loop containing nucleotide triphosphate hydrolases"/>
    <property type="match status" value="2"/>
</dbReference>
<evidence type="ECO:0000256" key="1">
    <source>
        <dbReference type="ARBA" id="ARBA00003618"/>
    </source>
</evidence>
<dbReference type="NCBIfam" id="TIGR00634">
    <property type="entry name" value="recN"/>
    <property type="match status" value="1"/>
</dbReference>
<keyword evidence="5 9" id="KW-0227">DNA damage</keyword>
<organism evidence="13 14">
    <name type="scientific">Eiseniibacteriota bacterium</name>
    <dbReference type="NCBI Taxonomy" id="2212470"/>
    <lineage>
        <taxon>Bacteria</taxon>
        <taxon>Candidatus Eiseniibacteriota</taxon>
    </lineage>
</organism>
<dbReference type="AlphaFoldDB" id="A0A538TKS8"/>
<dbReference type="GO" id="GO:0006281">
    <property type="term" value="P:DNA repair"/>
    <property type="evidence" value="ECO:0007669"/>
    <property type="project" value="UniProtKB-KW"/>
</dbReference>
<evidence type="ECO:0000256" key="10">
    <source>
        <dbReference type="SAM" id="Coils"/>
    </source>
</evidence>
<name>A0A538TKS8_UNCEI</name>
<evidence type="ECO:0000256" key="5">
    <source>
        <dbReference type="ARBA" id="ARBA00022763"/>
    </source>
</evidence>
<dbReference type="InterPro" id="IPR027417">
    <property type="entry name" value="P-loop_NTPase"/>
</dbReference>
<keyword evidence="6" id="KW-0067">ATP-binding</keyword>
<feature type="compositionally biased region" description="Low complexity" evidence="11">
    <location>
        <begin position="560"/>
        <end position="581"/>
    </location>
</feature>
<reference evidence="13 14" key="1">
    <citation type="journal article" date="2019" name="Nat. Microbiol.">
        <title>Mediterranean grassland soil C-N compound turnover is dependent on rainfall and depth, and is mediated by genomically divergent microorganisms.</title>
        <authorList>
            <person name="Diamond S."/>
            <person name="Andeer P.F."/>
            <person name="Li Z."/>
            <person name="Crits-Christoph A."/>
            <person name="Burstein D."/>
            <person name="Anantharaman K."/>
            <person name="Lane K.R."/>
            <person name="Thomas B.C."/>
            <person name="Pan C."/>
            <person name="Northen T.R."/>
            <person name="Banfield J.F."/>
        </authorList>
    </citation>
    <scope>NUCLEOTIDE SEQUENCE [LARGE SCALE GENOMIC DNA]</scope>
    <source>
        <strain evidence="13">WS_9</strain>
    </source>
</reference>
<evidence type="ECO:0000256" key="8">
    <source>
        <dbReference type="ARBA" id="ARBA00033408"/>
    </source>
</evidence>
<comment type="caution">
    <text evidence="13">The sequence shown here is derived from an EMBL/GenBank/DDBJ whole genome shotgun (WGS) entry which is preliminary data.</text>
</comment>
<dbReference type="GO" id="GO:0005524">
    <property type="term" value="F:ATP binding"/>
    <property type="evidence" value="ECO:0007669"/>
    <property type="project" value="UniProtKB-KW"/>
</dbReference>
<comment type="function">
    <text evidence="1 9">May be involved in recombinational repair of damaged DNA.</text>
</comment>
<evidence type="ECO:0000256" key="6">
    <source>
        <dbReference type="ARBA" id="ARBA00022840"/>
    </source>
</evidence>
<evidence type="ECO:0000256" key="2">
    <source>
        <dbReference type="ARBA" id="ARBA00009441"/>
    </source>
</evidence>
<feature type="domain" description="RecF/RecN/SMC N-terminal" evidence="12">
    <location>
        <begin position="14"/>
        <end position="511"/>
    </location>
</feature>
<dbReference type="SUPFAM" id="SSF52540">
    <property type="entry name" value="P-loop containing nucleoside triphosphate hydrolases"/>
    <property type="match status" value="1"/>
</dbReference>
<dbReference type="GO" id="GO:0009432">
    <property type="term" value="P:SOS response"/>
    <property type="evidence" value="ECO:0007669"/>
    <property type="project" value="TreeGrafter"/>
</dbReference>
<keyword evidence="4" id="KW-0547">Nucleotide-binding</keyword>
<dbReference type="EMBL" id="VBOZ01000025">
    <property type="protein sequence ID" value="TMQ64223.1"/>
    <property type="molecule type" value="Genomic_DNA"/>
</dbReference>
<evidence type="ECO:0000256" key="4">
    <source>
        <dbReference type="ARBA" id="ARBA00022741"/>
    </source>
</evidence>
<evidence type="ECO:0000256" key="7">
    <source>
        <dbReference type="ARBA" id="ARBA00023204"/>
    </source>
</evidence>